<evidence type="ECO:0000256" key="1">
    <source>
        <dbReference type="SAM" id="Phobius"/>
    </source>
</evidence>
<name>A0A553UWZ0_9HELI</name>
<dbReference type="RefSeq" id="WP_120947310.1">
    <property type="nucleotide sequence ID" value="NZ_QXQP01000009.1"/>
</dbReference>
<feature type="transmembrane region" description="Helical" evidence="1">
    <location>
        <begin position="38"/>
        <end position="63"/>
    </location>
</feature>
<keyword evidence="1" id="KW-1133">Transmembrane helix</keyword>
<dbReference type="OrthoDB" id="5324745at2"/>
<dbReference type="EMBL" id="VKGC01000007">
    <property type="protein sequence ID" value="TSA84717.1"/>
    <property type="molecule type" value="Genomic_DNA"/>
</dbReference>
<dbReference type="Proteomes" id="UP000319322">
    <property type="component" value="Unassembled WGS sequence"/>
</dbReference>
<feature type="transmembrane region" description="Helical" evidence="1">
    <location>
        <begin position="6"/>
        <end position="26"/>
    </location>
</feature>
<organism evidence="2 3">
    <name type="scientific">Helicobacter mehlei</name>
    <dbReference type="NCBI Taxonomy" id="2316080"/>
    <lineage>
        <taxon>Bacteria</taxon>
        <taxon>Pseudomonadati</taxon>
        <taxon>Campylobacterota</taxon>
        <taxon>Epsilonproteobacteria</taxon>
        <taxon>Campylobacterales</taxon>
        <taxon>Helicobacteraceae</taxon>
        <taxon>Helicobacter</taxon>
    </lineage>
</organism>
<comment type="caution">
    <text evidence="2">The sequence shown here is derived from an EMBL/GenBank/DDBJ whole genome shotgun (WGS) entry which is preliminary data.</text>
</comment>
<sequence>MKTFLDFFYFVYVGLALTPAGAIFYLHKHHAHYTFLNLLGVVVVCGVFALLSWLYIYLVARYMPPEDAMRAVEMVEVAEPKYIPIYIAYFVIAVSLENCTLFIVVFVLIYLLILKGKFSYFNPYLLFFKYHFYEISIDPSQITGNSSKYAKYKVFLISKRKLKIEKQYPKLIGLDEFVFLDKGVK</sequence>
<proteinExistence type="predicted"/>
<gene>
    <name evidence="2" type="ORF">FNE76_03875</name>
</gene>
<accession>A0A553UWZ0</accession>
<reference evidence="3" key="1">
    <citation type="submission" date="2019-07" db="EMBL/GenBank/DDBJ databases">
        <title>Helicobacter labacensis sp. nov., Helicobacter mehlei sp. nov. and Helicobacter vulpis sp. nov., isolated from gastric mucosa of red fox (Vulpis vulpis).</title>
        <authorList>
            <person name="Papic B."/>
        </authorList>
    </citation>
    <scope>NUCLEOTIDE SEQUENCE [LARGE SCALE GENOMIC DNA]</scope>
    <source>
        <strain evidence="3">L8b</strain>
    </source>
</reference>
<evidence type="ECO:0000313" key="2">
    <source>
        <dbReference type="EMBL" id="TSA84717.1"/>
    </source>
</evidence>
<protein>
    <submittedName>
        <fullName evidence="2">Uncharacterized protein</fullName>
    </submittedName>
</protein>
<reference evidence="2 3" key="3">
    <citation type="submission" date="2019-07" db="EMBL/GenBank/DDBJ databases">
        <authorList>
            <person name="Papic B."/>
        </authorList>
    </citation>
    <scope>NUCLEOTIDE SEQUENCE [LARGE SCALE GENOMIC DNA]</scope>
    <source>
        <strain evidence="2 3">L8b</strain>
    </source>
</reference>
<keyword evidence="3" id="KW-1185">Reference proteome</keyword>
<reference evidence="2 3" key="2">
    <citation type="submission" date="2019-07" db="EMBL/GenBank/DDBJ databases">
        <title>Helicobacter labacensis sp. nov., Helicobacter mehlei sp. nov. and Helicobacter vulpis sp. nov., isolated from gastric mucosa of red fox (Vulpis vulpis).</title>
        <authorList>
            <person name="Kusar D."/>
            <person name="Gruntar I."/>
            <person name="Pate M."/>
            <person name="Zajc U."/>
            <person name="Ocepek M."/>
        </authorList>
    </citation>
    <scope>NUCLEOTIDE SEQUENCE [LARGE SCALE GENOMIC DNA]</scope>
    <source>
        <strain evidence="2 3">L8b</strain>
    </source>
</reference>
<dbReference type="AlphaFoldDB" id="A0A553UWZ0"/>
<keyword evidence="1" id="KW-0472">Membrane</keyword>
<feature type="transmembrane region" description="Helical" evidence="1">
    <location>
        <begin position="83"/>
        <end position="113"/>
    </location>
</feature>
<evidence type="ECO:0000313" key="3">
    <source>
        <dbReference type="Proteomes" id="UP000319322"/>
    </source>
</evidence>
<keyword evidence="1" id="KW-0812">Transmembrane</keyword>